<dbReference type="PANTHER" id="PTHR47926:SF364">
    <property type="entry name" value="PENTATRICOPEPTIDE REPEAT-CONTAINING PROTEIN"/>
    <property type="match status" value="1"/>
</dbReference>
<reference evidence="1 2" key="1">
    <citation type="journal article" date="2024" name="G3 (Bethesda)">
        <title>Genome assembly of Hibiscus sabdariffa L. provides insights into metabolisms of medicinal natural products.</title>
        <authorList>
            <person name="Kim T."/>
        </authorList>
    </citation>
    <scope>NUCLEOTIDE SEQUENCE [LARGE SCALE GENOMIC DNA]</scope>
    <source>
        <strain evidence="1">TK-2024</strain>
        <tissue evidence="1">Old leaves</tissue>
    </source>
</reference>
<name>A0ABR2QXL5_9ROSI</name>
<dbReference type="Proteomes" id="UP001396334">
    <property type="component" value="Unassembled WGS sequence"/>
</dbReference>
<dbReference type="EMBL" id="JBBPBN010000030">
    <property type="protein sequence ID" value="KAK9005425.1"/>
    <property type="molecule type" value="Genomic_DNA"/>
</dbReference>
<gene>
    <name evidence="1" type="ORF">V6N11_042859</name>
</gene>
<evidence type="ECO:0000313" key="2">
    <source>
        <dbReference type="Proteomes" id="UP001396334"/>
    </source>
</evidence>
<organism evidence="1 2">
    <name type="scientific">Hibiscus sabdariffa</name>
    <name type="common">roselle</name>
    <dbReference type="NCBI Taxonomy" id="183260"/>
    <lineage>
        <taxon>Eukaryota</taxon>
        <taxon>Viridiplantae</taxon>
        <taxon>Streptophyta</taxon>
        <taxon>Embryophyta</taxon>
        <taxon>Tracheophyta</taxon>
        <taxon>Spermatophyta</taxon>
        <taxon>Magnoliopsida</taxon>
        <taxon>eudicotyledons</taxon>
        <taxon>Gunneridae</taxon>
        <taxon>Pentapetalae</taxon>
        <taxon>rosids</taxon>
        <taxon>malvids</taxon>
        <taxon>Malvales</taxon>
        <taxon>Malvaceae</taxon>
        <taxon>Malvoideae</taxon>
        <taxon>Hibiscus</taxon>
    </lineage>
</organism>
<evidence type="ECO:0000313" key="1">
    <source>
        <dbReference type="EMBL" id="KAK9005425.1"/>
    </source>
</evidence>
<dbReference type="PANTHER" id="PTHR47926">
    <property type="entry name" value="PENTATRICOPEPTIDE REPEAT-CONTAINING PROTEIN"/>
    <property type="match status" value="1"/>
</dbReference>
<sequence length="236" mass="26728">MVKEGITRVLQREANRVQLTVCPPPSNIRSESKREALVFTTERQATKRGELMAKGRADRCKSLFIFLRIPSDSLGNLYAKCGDLLRAKLLFDDIQKTGMLSGGTASSMGTLNKARQDHRLSWNSFSECEQRTSCLIPIPSPAFSRCIELVGLKVFDEMPETNSVSWATMVSGYPIQRPAVEAEIFKLMRLKDEKVNEYALTDPELLNTGRQIHCLRVKKWVNSVCICWERSCYNVC</sequence>
<proteinExistence type="predicted"/>
<protein>
    <submittedName>
        <fullName evidence="1">Uncharacterized protein</fullName>
    </submittedName>
</protein>
<comment type="caution">
    <text evidence="1">The sequence shown here is derived from an EMBL/GenBank/DDBJ whole genome shotgun (WGS) entry which is preliminary data.</text>
</comment>
<dbReference type="InterPro" id="IPR046960">
    <property type="entry name" value="PPR_At4g14850-like_plant"/>
</dbReference>
<accession>A0ABR2QXL5</accession>
<keyword evidence="2" id="KW-1185">Reference proteome</keyword>